<proteinExistence type="predicted"/>
<sequence>MSDSANDNFPVADLLLGAKAIAKHLGVTQRQTYRLIADRHIPSFKVGGTVAARRSQLNDWLSGQSAAA</sequence>
<gene>
    <name evidence="2" type="ORF">GCM10007989_01970</name>
</gene>
<dbReference type="GO" id="GO:0003677">
    <property type="term" value="F:DNA binding"/>
    <property type="evidence" value="ECO:0007669"/>
    <property type="project" value="InterPro"/>
</dbReference>
<evidence type="ECO:0000259" key="1">
    <source>
        <dbReference type="Pfam" id="PF12728"/>
    </source>
</evidence>
<dbReference type="InterPro" id="IPR041657">
    <property type="entry name" value="HTH_17"/>
</dbReference>
<accession>A0A918RUD3</accession>
<dbReference type="NCBIfam" id="TIGR01764">
    <property type="entry name" value="excise"/>
    <property type="match status" value="1"/>
</dbReference>
<organism evidence="2 3">
    <name type="scientific">Devosia pacifica</name>
    <dbReference type="NCBI Taxonomy" id="1335967"/>
    <lineage>
        <taxon>Bacteria</taxon>
        <taxon>Pseudomonadati</taxon>
        <taxon>Pseudomonadota</taxon>
        <taxon>Alphaproteobacteria</taxon>
        <taxon>Hyphomicrobiales</taxon>
        <taxon>Devosiaceae</taxon>
        <taxon>Devosia</taxon>
    </lineage>
</organism>
<feature type="domain" description="Helix-turn-helix" evidence="1">
    <location>
        <begin position="15"/>
        <end position="64"/>
    </location>
</feature>
<comment type="caution">
    <text evidence="2">The sequence shown here is derived from an EMBL/GenBank/DDBJ whole genome shotgun (WGS) entry which is preliminary data.</text>
</comment>
<evidence type="ECO:0000313" key="2">
    <source>
        <dbReference type="EMBL" id="GHA11270.1"/>
    </source>
</evidence>
<dbReference type="InterPro" id="IPR010093">
    <property type="entry name" value="SinI_DNA-bd"/>
</dbReference>
<dbReference type="Proteomes" id="UP000646579">
    <property type="component" value="Unassembled WGS sequence"/>
</dbReference>
<protein>
    <recommendedName>
        <fullName evidence="1">Helix-turn-helix domain-containing protein</fullName>
    </recommendedName>
</protein>
<keyword evidence="3" id="KW-1185">Reference proteome</keyword>
<reference evidence="2" key="2">
    <citation type="submission" date="2020-09" db="EMBL/GenBank/DDBJ databases">
        <authorList>
            <person name="Sun Q."/>
            <person name="Kim S."/>
        </authorList>
    </citation>
    <scope>NUCLEOTIDE SEQUENCE</scope>
    <source>
        <strain evidence="2">KCTC 32437</strain>
    </source>
</reference>
<evidence type="ECO:0000313" key="3">
    <source>
        <dbReference type="Proteomes" id="UP000646579"/>
    </source>
</evidence>
<dbReference type="RefSeq" id="WP_189422559.1">
    <property type="nucleotide sequence ID" value="NZ_BMZE01000001.1"/>
</dbReference>
<reference evidence="2" key="1">
    <citation type="journal article" date="2014" name="Int. J. Syst. Evol. Microbiol.">
        <title>Complete genome sequence of Corynebacterium casei LMG S-19264T (=DSM 44701T), isolated from a smear-ripened cheese.</title>
        <authorList>
            <consortium name="US DOE Joint Genome Institute (JGI-PGF)"/>
            <person name="Walter F."/>
            <person name="Albersmeier A."/>
            <person name="Kalinowski J."/>
            <person name="Ruckert C."/>
        </authorList>
    </citation>
    <scope>NUCLEOTIDE SEQUENCE</scope>
    <source>
        <strain evidence="2">KCTC 32437</strain>
    </source>
</reference>
<dbReference type="EMBL" id="BMZE01000001">
    <property type="protein sequence ID" value="GHA11270.1"/>
    <property type="molecule type" value="Genomic_DNA"/>
</dbReference>
<dbReference type="AlphaFoldDB" id="A0A918RUD3"/>
<name>A0A918RUD3_9HYPH</name>
<dbReference type="Pfam" id="PF12728">
    <property type="entry name" value="HTH_17"/>
    <property type="match status" value="1"/>
</dbReference>